<dbReference type="Pfam" id="PF00496">
    <property type="entry name" value="SBP_bac_5"/>
    <property type="match status" value="1"/>
</dbReference>
<dbReference type="GO" id="GO:0030288">
    <property type="term" value="C:outer membrane-bounded periplasmic space"/>
    <property type="evidence" value="ECO:0007669"/>
    <property type="project" value="TreeGrafter"/>
</dbReference>
<dbReference type="GO" id="GO:1904680">
    <property type="term" value="F:peptide transmembrane transporter activity"/>
    <property type="evidence" value="ECO:0007669"/>
    <property type="project" value="TreeGrafter"/>
</dbReference>
<reference evidence="5 6" key="1">
    <citation type="submission" date="2016-03" db="EMBL/GenBank/DDBJ databases">
        <title>Genome sequence of Nesiotobacter sp. nov., a moderately halophilic alphaproteobacterium isolated from the Yellow Sea, China.</title>
        <authorList>
            <person name="Zhang G."/>
            <person name="Zhang R."/>
        </authorList>
    </citation>
    <scope>NUCLEOTIDE SEQUENCE [LARGE SCALE GENOMIC DNA]</scope>
    <source>
        <strain evidence="5 6">WB1-6</strain>
    </source>
</reference>
<comment type="similarity">
    <text evidence="2">Belongs to the bacterial solute-binding protein 5 family.</text>
</comment>
<dbReference type="EMBL" id="LVVZ01000019">
    <property type="protein sequence ID" value="OKL43695.1"/>
    <property type="molecule type" value="Genomic_DNA"/>
</dbReference>
<dbReference type="PANTHER" id="PTHR30290:SF64">
    <property type="entry name" value="ABC TRANSPORTER PERIPLASMIC BINDING PROTEIN"/>
    <property type="match status" value="1"/>
</dbReference>
<dbReference type="GO" id="GO:0043190">
    <property type="term" value="C:ATP-binding cassette (ABC) transporter complex"/>
    <property type="evidence" value="ECO:0007669"/>
    <property type="project" value="InterPro"/>
</dbReference>
<dbReference type="PANTHER" id="PTHR30290">
    <property type="entry name" value="PERIPLASMIC BINDING COMPONENT OF ABC TRANSPORTER"/>
    <property type="match status" value="1"/>
</dbReference>
<name>A0A1U7JG69_9HYPH</name>
<evidence type="ECO:0000256" key="2">
    <source>
        <dbReference type="ARBA" id="ARBA00005695"/>
    </source>
</evidence>
<sequence length="605" mass="68081">MCAALLGGLTEMGASAYAEETVPWSHGIAMHGKPALPQGFSHLPYANPEAPKGGRIRLGVQGTFDSLNPFILKGAWTSARGMKERQMGQNIFESLLLRSNDEPFTLYAHLAEAVRLPEARDWIEFRLNPAAKFSNDKPVTVEDVEFSLKIMRDKGRPPYSDWYGRITEFERTGERSIKLHFKDGTDRELPLLISLAPIYSKTDTDAQTFDQSTLEPPVGSGPYTFKEIDPGRRVVYERNPNYWAKDLPVKVGFDNFDTISVDYFRDRNALIEAFKKGDVEALAFGNPATWETGFDFPAYNEGKVVKDVFEKGTPAPMLGLAFNTRRPHFQDKRVRRALSMLLDFDFINRTLFRGLYERTAGYWDNSELSSIGKPASDKERALLAPFEGVVDPDVMAGTWEPAQTDGSGRDRAVLREAVSLLQEAGYALEGRQMVNKQTGQALSFEMLVRTKDEERVALSLQRTMKLIGVEMQVRSVDASQFEERRFNFDFDMLFNSWYASLSPGGEQYARWSSDAADLPGSRNIVGAKEPAIDSLIDEMVAARTREDFVAAVRALDRVLISGAYAIPLYHVPAEWVGRWTTLDHPEQTPVYGHQFDNWWSATAAE</sequence>
<dbReference type="STRING" id="197461.A3843_12315"/>
<dbReference type="AlphaFoldDB" id="A0A1U7JG69"/>
<dbReference type="PIRSF" id="PIRSF002741">
    <property type="entry name" value="MppA"/>
    <property type="match status" value="1"/>
</dbReference>
<dbReference type="SUPFAM" id="SSF53850">
    <property type="entry name" value="Periplasmic binding protein-like II"/>
    <property type="match status" value="1"/>
</dbReference>
<dbReference type="RefSeq" id="WP_051269044.1">
    <property type="nucleotide sequence ID" value="NZ_LVVZ01000019.1"/>
</dbReference>
<dbReference type="CDD" id="cd08497">
    <property type="entry name" value="MbnE-like"/>
    <property type="match status" value="1"/>
</dbReference>
<dbReference type="InterPro" id="IPR030678">
    <property type="entry name" value="Peptide/Ni-bd"/>
</dbReference>
<dbReference type="InterPro" id="IPR000914">
    <property type="entry name" value="SBP_5_dom"/>
</dbReference>
<evidence type="ECO:0000313" key="6">
    <source>
        <dbReference type="Proteomes" id="UP000185783"/>
    </source>
</evidence>
<evidence type="ECO:0000259" key="4">
    <source>
        <dbReference type="Pfam" id="PF00496"/>
    </source>
</evidence>
<comment type="subcellular location">
    <subcellularLocation>
        <location evidence="1">Periplasm</location>
    </subcellularLocation>
</comment>
<dbReference type="Gene3D" id="3.40.190.10">
    <property type="entry name" value="Periplasmic binding protein-like II"/>
    <property type="match status" value="1"/>
</dbReference>
<evidence type="ECO:0000256" key="3">
    <source>
        <dbReference type="ARBA" id="ARBA00022729"/>
    </source>
</evidence>
<evidence type="ECO:0000313" key="5">
    <source>
        <dbReference type="EMBL" id="OKL43695.1"/>
    </source>
</evidence>
<dbReference type="Proteomes" id="UP000185783">
    <property type="component" value="Unassembled WGS sequence"/>
</dbReference>
<accession>A0A1U7JG69</accession>
<dbReference type="Gene3D" id="3.10.105.10">
    <property type="entry name" value="Dipeptide-binding Protein, Domain 3"/>
    <property type="match status" value="1"/>
</dbReference>
<dbReference type="GO" id="GO:0015833">
    <property type="term" value="P:peptide transport"/>
    <property type="evidence" value="ECO:0007669"/>
    <property type="project" value="TreeGrafter"/>
</dbReference>
<dbReference type="GO" id="GO:0042884">
    <property type="term" value="P:microcin transport"/>
    <property type="evidence" value="ECO:0007669"/>
    <property type="project" value="TreeGrafter"/>
</dbReference>
<feature type="domain" description="Solute-binding protein family 5" evidence="4">
    <location>
        <begin position="106"/>
        <end position="515"/>
    </location>
</feature>
<proteinExistence type="inferred from homology"/>
<protein>
    <submittedName>
        <fullName evidence="5">Bicyclomycin resistance protein</fullName>
    </submittedName>
</protein>
<keyword evidence="3" id="KW-0732">Signal</keyword>
<gene>
    <name evidence="5" type="ORF">A3843_12315</name>
</gene>
<dbReference type="InterPro" id="IPR039424">
    <property type="entry name" value="SBP_5"/>
</dbReference>
<comment type="caution">
    <text evidence="5">The sequence shown here is derived from an EMBL/GenBank/DDBJ whole genome shotgun (WGS) entry which is preliminary data.</text>
</comment>
<evidence type="ECO:0000256" key="1">
    <source>
        <dbReference type="ARBA" id="ARBA00004418"/>
    </source>
</evidence>
<organism evidence="5 6">
    <name type="scientific">Pseudovibrio exalbescens</name>
    <dbReference type="NCBI Taxonomy" id="197461"/>
    <lineage>
        <taxon>Bacteria</taxon>
        <taxon>Pseudomonadati</taxon>
        <taxon>Pseudomonadota</taxon>
        <taxon>Alphaproteobacteria</taxon>
        <taxon>Hyphomicrobiales</taxon>
        <taxon>Stappiaceae</taxon>
        <taxon>Pseudovibrio</taxon>
    </lineage>
</organism>
<keyword evidence="6" id="KW-1185">Reference proteome</keyword>